<dbReference type="EMBL" id="JAJKFW010000052">
    <property type="protein sequence ID" value="MCC9644403.1"/>
    <property type="molecule type" value="Genomic_DNA"/>
</dbReference>
<reference evidence="2" key="1">
    <citation type="submission" date="2021-11" db="EMBL/GenBank/DDBJ databases">
        <title>Genome sequence.</title>
        <authorList>
            <person name="Sun Q."/>
        </authorList>
    </citation>
    <scope>NUCLEOTIDE SEQUENCE</scope>
    <source>
        <strain evidence="2">JC740</strain>
    </source>
</reference>
<feature type="region of interest" description="Disordered" evidence="1">
    <location>
        <begin position="646"/>
        <end position="668"/>
    </location>
</feature>
<gene>
    <name evidence="2" type="ORF">LOC71_19190</name>
</gene>
<dbReference type="RefSeq" id="WP_230276103.1">
    <property type="nucleotide sequence ID" value="NZ_JAJKFW010000052.1"/>
</dbReference>
<keyword evidence="3" id="KW-1185">Reference proteome</keyword>
<dbReference type="InterPro" id="IPR036890">
    <property type="entry name" value="HATPase_C_sf"/>
</dbReference>
<sequence>MNHSVNLQLGRSHVLATTKCANALIAIEELIWNALDADATIVNVTLQRNSLDTISSISVDDNGEGIPFEKWNVAFGQLGDSQKISQRTTTSGRSVHGKSGKGRLKSLGVGSLVKWESRYIGSNGQPHKFTITADRSTIREFKATPSEEADPGTRTGVNATITNLDKGISKLDDKEAAANELSQKFCLYLTQYPGVSISFEGILLDPERNKSRESTYPLSVEIGEETVEAELTVVEWKQSSERAVYLCDSSGFARDEHRTRIKKGSGWKFTAYLRSKFVDDLERDGKLGLSAMDENAVAFLNAGHEAIERHFRERETSRAQELVDTWKSEDIYPYPNRPDGPIETAEQKVFDIFATNISAHIKDFETSSKTNKKLTFRLLRETLAQDPTQLGRILREVVSLPQAKQDELASMLDRAKLAEIISASHQVIGRLQFLDSLDDMIYGELSKKINEPRQLHRILSREMWIFGEQYNLGADEKGLRNVLKAHMKILGRKEMVTEDVKLLDGKDARFDLMLWTQVPTMHSHVEHLVIEFKRPTVTIDADEITQIQKYAIKVANDSRFDKSETSWRFILIGKEMSQYAEEMCLSDDRAYGHIKSGNPSIFLTTWANLIREARYRYEFFKKELAIEFSDEDGLKYLREKHGEFFNDDWSAPKKKNKPRKKQSSKARS</sequence>
<name>A0ABS8NLG5_9BACT</name>
<evidence type="ECO:0000313" key="2">
    <source>
        <dbReference type="EMBL" id="MCC9644403.1"/>
    </source>
</evidence>
<comment type="caution">
    <text evidence="2">The sequence shown here is derived from an EMBL/GenBank/DDBJ whole genome shotgun (WGS) entry which is preliminary data.</text>
</comment>
<keyword evidence="2" id="KW-0547">Nucleotide-binding</keyword>
<keyword evidence="2" id="KW-0067">ATP-binding</keyword>
<organism evidence="2 3">
    <name type="scientific">Rhodopirellula halodulae</name>
    <dbReference type="NCBI Taxonomy" id="2894198"/>
    <lineage>
        <taxon>Bacteria</taxon>
        <taxon>Pseudomonadati</taxon>
        <taxon>Planctomycetota</taxon>
        <taxon>Planctomycetia</taxon>
        <taxon>Pirellulales</taxon>
        <taxon>Pirellulaceae</taxon>
        <taxon>Rhodopirellula</taxon>
    </lineage>
</organism>
<protein>
    <submittedName>
        <fullName evidence="2">ATP-binding protein</fullName>
    </submittedName>
</protein>
<accession>A0ABS8NLG5</accession>
<feature type="compositionally biased region" description="Basic residues" evidence="1">
    <location>
        <begin position="652"/>
        <end position="668"/>
    </location>
</feature>
<dbReference type="Proteomes" id="UP001430306">
    <property type="component" value="Unassembled WGS sequence"/>
</dbReference>
<dbReference type="Pfam" id="PF13589">
    <property type="entry name" value="HATPase_c_3"/>
    <property type="match status" value="1"/>
</dbReference>
<proteinExistence type="predicted"/>
<dbReference type="SUPFAM" id="SSF55874">
    <property type="entry name" value="ATPase domain of HSP90 chaperone/DNA topoisomerase II/histidine kinase"/>
    <property type="match status" value="1"/>
</dbReference>
<evidence type="ECO:0000256" key="1">
    <source>
        <dbReference type="SAM" id="MobiDB-lite"/>
    </source>
</evidence>
<dbReference type="GO" id="GO:0005524">
    <property type="term" value="F:ATP binding"/>
    <property type="evidence" value="ECO:0007669"/>
    <property type="project" value="UniProtKB-KW"/>
</dbReference>
<dbReference type="Gene3D" id="3.30.565.10">
    <property type="entry name" value="Histidine kinase-like ATPase, C-terminal domain"/>
    <property type="match status" value="1"/>
</dbReference>
<evidence type="ECO:0000313" key="3">
    <source>
        <dbReference type="Proteomes" id="UP001430306"/>
    </source>
</evidence>